<reference evidence="3 4" key="1">
    <citation type="submission" date="2020-06" db="EMBL/GenBank/DDBJ databases">
        <title>Altererythrobacter lutimaris sp. nov., a marine bacterium isolated from a tidal flat.</title>
        <authorList>
            <person name="Kim D."/>
            <person name="Yoo Y."/>
            <person name="Kim J.-J."/>
        </authorList>
    </citation>
    <scope>NUCLEOTIDE SEQUENCE [LARGE SCALE GENOMIC DNA]</scope>
    <source>
        <strain evidence="3 4">JGD-16</strain>
    </source>
</reference>
<evidence type="ECO:0000313" key="3">
    <source>
        <dbReference type="EMBL" id="NVE93674.1"/>
    </source>
</evidence>
<feature type="transmembrane region" description="Helical" evidence="1">
    <location>
        <begin position="20"/>
        <end position="37"/>
    </location>
</feature>
<sequence length="241" mass="26100">MKVWSISRAVGLFTGDSRALLIMISGAVLLAGWVWLAQNPQHDPLAPLDLNDPPGWATASKLSDLPGNQALCREVLTRSNVQFTALPGEGDGPCGLPDRTRIDNPLIVPGSTVATCPVNAGLALWLNHGVQKAAAEHLDSEVTRILHLGTINCRRVNSSQTAPWSEHARGNAIDISGFVLANGEYVSVLQHWGQGKKGDFLEAVRDSACTSFRTVLSPEYNAEHADHFHLDQGTRWARVCR</sequence>
<name>A0A850H3D6_9SPHN</name>
<keyword evidence="1" id="KW-0812">Transmembrane</keyword>
<comment type="caution">
    <text evidence="3">The sequence shown here is derived from an EMBL/GenBank/DDBJ whole genome shotgun (WGS) entry which is preliminary data.</text>
</comment>
<dbReference type="Proteomes" id="UP000546031">
    <property type="component" value="Unassembled WGS sequence"/>
</dbReference>
<dbReference type="Pfam" id="PF06904">
    <property type="entry name" value="Extensin-like_C"/>
    <property type="match status" value="1"/>
</dbReference>
<proteinExistence type="predicted"/>
<dbReference type="InterPro" id="IPR009683">
    <property type="entry name" value="Extensin-like_C"/>
</dbReference>
<evidence type="ECO:0000313" key="4">
    <source>
        <dbReference type="Proteomes" id="UP000546031"/>
    </source>
</evidence>
<gene>
    <name evidence="3" type="ORF">HUO12_02060</name>
</gene>
<dbReference type="AlphaFoldDB" id="A0A850H3D6"/>
<organism evidence="3 4">
    <name type="scientific">Altererythrobacter lutimaris</name>
    <dbReference type="NCBI Taxonomy" id="2743979"/>
    <lineage>
        <taxon>Bacteria</taxon>
        <taxon>Pseudomonadati</taxon>
        <taxon>Pseudomonadota</taxon>
        <taxon>Alphaproteobacteria</taxon>
        <taxon>Sphingomonadales</taxon>
        <taxon>Erythrobacteraceae</taxon>
        <taxon>Altererythrobacter</taxon>
    </lineage>
</organism>
<keyword evidence="1" id="KW-0472">Membrane</keyword>
<dbReference type="EMBL" id="JABWTA010000001">
    <property type="protein sequence ID" value="NVE93674.1"/>
    <property type="molecule type" value="Genomic_DNA"/>
</dbReference>
<keyword evidence="1" id="KW-1133">Transmembrane helix</keyword>
<evidence type="ECO:0000256" key="1">
    <source>
        <dbReference type="SAM" id="Phobius"/>
    </source>
</evidence>
<evidence type="ECO:0000259" key="2">
    <source>
        <dbReference type="Pfam" id="PF06904"/>
    </source>
</evidence>
<accession>A0A850H3D6</accession>
<keyword evidence="4" id="KW-1185">Reference proteome</keyword>
<feature type="domain" description="Extensin-like C-terminal" evidence="2">
    <location>
        <begin position="71"/>
        <end position="241"/>
    </location>
</feature>
<protein>
    <submittedName>
        <fullName evidence="3">Extensin family protein</fullName>
    </submittedName>
</protein>
<dbReference type="RefSeq" id="WP_176272027.1">
    <property type="nucleotide sequence ID" value="NZ_JABWTA010000001.1"/>
</dbReference>